<feature type="transmembrane region" description="Helical" evidence="1">
    <location>
        <begin position="594"/>
        <end position="615"/>
    </location>
</feature>
<feature type="transmembrane region" description="Helical" evidence="1">
    <location>
        <begin position="182"/>
        <end position="210"/>
    </location>
</feature>
<sequence length="675" mass="74622">MATISPQPTLDLWAVLSESKRILNAHSRHFLALSVLFLLPLSFSFIVFPTVQNLLAAPIPDNSKIFLSLTLLGSQNDQPFYSTNTLLLSLGFAIFAFVFSLCAVGSITYSVFHGFFGRPVKLLSAIKSVLASFFPLLGTALFVQIVVSVIVLIFGLFLYMVITSARLLGYEIEVSSPYFIGLIGSVGIVLMAVLLYLQVNWTLVCVVVVVESNWGFDAFRRSACLIKGMKRIGLSLSLFFGFFVGILAWCSSFSAMGFDDDSADGWRSWQFVLQIVLTSTFLMLVLLYDVAATTVLYMYCKAVHGELALEIAEEFAREQAQALVFFAYLDFWSGFSGTYQGLASKACRCTLQYFLFILPFAIAAAVYPILQSPLPKAISKSFLYLIGFGPQQANDQFTTLPNENIFLVLTYVLFTVVFSTCAITSITYSVIQGFSSQPVKLKTAVKSIAANFFPLLGTSLLAQMIISACAILYAAVFALLVAGAQLLGFQIDFSSTYFIILGFVMVIPLFLFVVYLHVNWCLVSVVVVAEKTWGLEPLKRSASLIKGRRWLALSLSLLFAFCYGVLSISTNYSLPVVDLDGGSTNDTNHKWMCLVISLAVQVLFTSAFRVLVLLYELVSNTVLYMYCKEAGLDNRAEGFAGEYVSLPVDDNENDPRLASIRRLNNSSNETWKEKK</sequence>
<feature type="transmembrane region" description="Helical" evidence="1">
    <location>
        <begin position="405"/>
        <end position="431"/>
    </location>
</feature>
<organism evidence="2 3">
    <name type="scientific">Cannabis sativa</name>
    <name type="common">Hemp</name>
    <name type="synonym">Marijuana</name>
    <dbReference type="NCBI Taxonomy" id="3483"/>
    <lineage>
        <taxon>Eukaryota</taxon>
        <taxon>Viridiplantae</taxon>
        <taxon>Streptophyta</taxon>
        <taxon>Embryophyta</taxon>
        <taxon>Tracheophyta</taxon>
        <taxon>Spermatophyta</taxon>
        <taxon>Magnoliopsida</taxon>
        <taxon>eudicotyledons</taxon>
        <taxon>Gunneridae</taxon>
        <taxon>Pentapetalae</taxon>
        <taxon>rosids</taxon>
        <taxon>fabids</taxon>
        <taxon>Rosales</taxon>
        <taxon>Cannabaceae</taxon>
        <taxon>Cannabis</taxon>
    </lineage>
</organism>
<feature type="transmembrane region" description="Helical" evidence="1">
    <location>
        <begin position="550"/>
        <end position="574"/>
    </location>
</feature>
<dbReference type="AlphaFoldDB" id="A0A7J6HM70"/>
<dbReference type="PANTHER" id="PTHR33133">
    <property type="entry name" value="OS08G0107100 PROTEIN-RELATED"/>
    <property type="match status" value="1"/>
</dbReference>
<feature type="transmembrane region" description="Helical" evidence="1">
    <location>
        <begin position="452"/>
        <end position="484"/>
    </location>
</feature>
<evidence type="ECO:0000256" key="1">
    <source>
        <dbReference type="SAM" id="Phobius"/>
    </source>
</evidence>
<accession>A0A7J6HM70</accession>
<keyword evidence="1" id="KW-0812">Transmembrane</keyword>
<dbReference type="Proteomes" id="UP000583929">
    <property type="component" value="Unassembled WGS sequence"/>
</dbReference>
<evidence type="ECO:0000313" key="2">
    <source>
        <dbReference type="EMBL" id="KAF4396367.1"/>
    </source>
</evidence>
<feature type="transmembrane region" description="Helical" evidence="1">
    <location>
        <begin position="86"/>
        <end position="112"/>
    </location>
</feature>
<proteinExistence type="predicted"/>
<gene>
    <name evidence="2" type="ORF">G4B88_019167</name>
</gene>
<protein>
    <submittedName>
        <fullName evidence="2">Uncharacterized protein</fullName>
    </submittedName>
</protein>
<name>A0A7J6HM70_CANSA</name>
<feature type="transmembrane region" description="Helical" evidence="1">
    <location>
        <begin position="30"/>
        <end position="51"/>
    </location>
</feature>
<comment type="caution">
    <text evidence="2">The sequence shown here is derived from an EMBL/GenBank/DDBJ whole genome shotgun (WGS) entry which is preliminary data.</text>
</comment>
<feature type="transmembrane region" description="Helical" evidence="1">
    <location>
        <begin position="353"/>
        <end position="370"/>
    </location>
</feature>
<dbReference type="PANTHER" id="PTHR33133:SF7">
    <property type="entry name" value="F26K24.10 PROTEIN-RELATED"/>
    <property type="match status" value="1"/>
</dbReference>
<feature type="transmembrane region" description="Helical" evidence="1">
    <location>
        <begin position="231"/>
        <end position="249"/>
    </location>
</feature>
<feature type="transmembrane region" description="Helical" evidence="1">
    <location>
        <begin position="269"/>
        <end position="288"/>
    </location>
</feature>
<keyword evidence="3" id="KW-1185">Reference proteome</keyword>
<keyword evidence="1" id="KW-0472">Membrane</keyword>
<dbReference type="EMBL" id="JAATIQ010000036">
    <property type="protein sequence ID" value="KAF4396367.1"/>
    <property type="molecule type" value="Genomic_DNA"/>
</dbReference>
<keyword evidence="1" id="KW-1133">Transmembrane helix</keyword>
<evidence type="ECO:0000313" key="3">
    <source>
        <dbReference type="Proteomes" id="UP000583929"/>
    </source>
</evidence>
<feature type="transmembrane region" description="Helical" evidence="1">
    <location>
        <begin position="133"/>
        <end position="162"/>
    </location>
</feature>
<feature type="transmembrane region" description="Helical" evidence="1">
    <location>
        <begin position="496"/>
        <end position="529"/>
    </location>
</feature>
<reference evidence="2 3" key="1">
    <citation type="journal article" date="2020" name="bioRxiv">
        <title>Sequence and annotation of 42 cannabis genomes reveals extensive copy number variation in cannabinoid synthesis and pathogen resistance genes.</title>
        <authorList>
            <person name="Mckernan K.J."/>
            <person name="Helbert Y."/>
            <person name="Kane L.T."/>
            <person name="Ebling H."/>
            <person name="Zhang L."/>
            <person name="Liu B."/>
            <person name="Eaton Z."/>
            <person name="Mclaughlin S."/>
            <person name="Kingan S."/>
            <person name="Baybayan P."/>
            <person name="Concepcion G."/>
            <person name="Jordan M."/>
            <person name="Riva A."/>
            <person name="Barbazuk W."/>
            <person name="Harkins T."/>
        </authorList>
    </citation>
    <scope>NUCLEOTIDE SEQUENCE [LARGE SCALE GENOMIC DNA]</scope>
    <source>
        <strain evidence="3">cv. Jamaican Lion 4</strain>
        <tissue evidence="2">Leaf</tissue>
    </source>
</reference>